<dbReference type="CDD" id="cd10449">
    <property type="entry name" value="GIY-YIG_SLX1_like"/>
    <property type="match status" value="1"/>
</dbReference>
<dbReference type="OrthoDB" id="1495241at2"/>
<dbReference type="Pfam" id="PF01541">
    <property type="entry name" value="GIY-YIG"/>
    <property type="match status" value="1"/>
</dbReference>
<name>A0A1W2C3C1_9FLAO</name>
<organism evidence="2 3">
    <name type="scientific">Moheibacter sediminis</name>
    <dbReference type="NCBI Taxonomy" id="1434700"/>
    <lineage>
        <taxon>Bacteria</taxon>
        <taxon>Pseudomonadati</taxon>
        <taxon>Bacteroidota</taxon>
        <taxon>Flavobacteriia</taxon>
        <taxon>Flavobacteriales</taxon>
        <taxon>Weeksellaceae</taxon>
        <taxon>Moheibacter</taxon>
    </lineage>
</organism>
<keyword evidence="3" id="KW-1185">Reference proteome</keyword>
<dbReference type="GO" id="GO:0004519">
    <property type="term" value="F:endonuclease activity"/>
    <property type="evidence" value="ECO:0007669"/>
    <property type="project" value="UniProtKB-KW"/>
</dbReference>
<accession>A0A1W2C3C1</accession>
<gene>
    <name evidence="2" type="ORF">SAMN06296427_108110</name>
</gene>
<reference evidence="3" key="1">
    <citation type="submission" date="2017-04" db="EMBL/GenBank/DDBJ databases">
        <authorList>
            <person name="Varghese N."/>
            <person name="Submissions S."/>
        </authorList>
    </citation>
    <scope>NUCLEOTIDE SEQUENCE [LARGE SCALE GENOMIC DNA]</scope>
    <source>
        <strain evidence="3">CGMCC 1.12708</strain>
    </source>
</reference>
<evidence type="ECO:0000313" key="2">
    <source>
        <dbReference type="EMBL" id="SMC79725.1"/>
    </source>
</evidence>
<dbReference type="AlphaFoldDB" id="A0A1W2C3C1"/>
<dbReference type="STRING" id="1434700.SAMN06296427_108110"/>
<dbReference type="Proteomes" id="UP000192393">
    <property type="component" value="Unassembled WGS sequence"/>
</dbReference>
<evidence type="ECO:0000259" key="1">
    <source>
        <dbReference type="PROSITE" id="PS50164"/>
    </source>
</evidence>
<sequence>MKFTVYVLFSEKYSKHHSGFTINLEESLLSHNENGNGWTAKYSPWKLIFSKEFETKKDAIKFEKWLKSRVGIDFINNLEH</sequence>
<dbReference type="InterPro" id="IPR035901">
    <property type="entry name" value="GIY-YIG_endonuc_sf"/>
</dbReference>
<dbReference type="RefSeq" id="WP_084017985.1">
    <property type="nucleotide sequence ID" value="NZ_FWXS01000008.1"/>
</dbReference>
<proteinExistence type="predicted"/>
<evidence type="ECO:0000313" key="3">
    <source>
        <dbReference type="Proteomes" id="UP000192393"/>
    </source>
</evidence>
<protein>
    <submittedName>
        <fullName evidence="2">Putative endonuclease</fullName>
    </submittedName>
</protein>
<dbReference type="PROSITE" id="PS50164">
    <property type="entry name" value="GIY_YIG"/>
    <property type="match status" value="1"/>
</dbReference>
<dbReference type="Gene3D" id="3.40.1440.10">
    <property type="entry name" value="GIY-YIG endonuclease"/>
    <property type="match status" value="1"/>
</dbReference>
<feature type="domain" description="GIY-YIG" evidence="1">
    <location>
        <begin position="1"/>
        <end position="78"/>
    </location>
</feature>
<keyword evidence="2" id="KW-0378">Hydrolase</keyword>
<keyword evidence="2" id="KW-0540">Nuclease</keyword>
<dbReference type="EMBL" id="FWXS01000008">
    <property type="protein sequence ID" value="SMC79725.1"/>
    <property type="molecule type" value="Genomic_DNA"/>
</dbReference>
<dbReference type="InterPro" id="IPR000305">
    <property type="entry name" value="GIY-YIG_endonuc"/>
</dbReference>
<keyword evidence="2" id="KW-0255">Endonuclease</keyword>